<evidence type="ECO:0000313" key="1">
    <source>
        <dbReference type="EMBL" id="CAJ2643404.1"/>
    </source>
</evidence>
<dbReference type="EMBL" id="CASHSV030000034">
    <property type="protein sequence ID" value="CAJ2643404.1"/>
    <property type="molecule type" value="Genomic_DNA"/>
</dbReference>
<organism evidence="1 2">
    <name type="scientific">Trifolium pratense</name>
    <name type="common">Red clover</name>
    <dbReference type="NCBI Taxonomy" id="57577"/>
    <lineage>
        <taxon>Eukaryota</taxon>
        <taxon>Viridiplantae</taxon>
        <taxon>Streptophyta</taxon>
        <taxon>Embryophyta</taxon>
        <taxon>Tracheophyta</taxon>
        <taxon>Spermatophyta</taxon>
        <taxon>Magnoliopsida</taxon>
        <taxon>eudicotyledons</taxon>
        <taxon>Gunneridae</taxon>
        <taxon>Pentapetalae</taxon>
        <taxon>rosids</taxon>
        <taxon>fabids</taxon>
        <taxon>Fabales</taxon>
        <taxon>Fabaceae</taxon>
        <taxon>Papilionoideae</taxon>
        <taxon>50 kb inversion clade</taxon>
        <taxon>NPAAA clade</taxon>
        <taxon>Hologalegina</taxon>
        <taxon>IRL clade</taxon>
        <taxon>Trifolieae</taxon>
        <taxon>Trifolium</taxon>
    </lineage>
</organism>
<name>A0ACB0JIB5_TRIPR</name>
<sequence length="1910" mass="208747">MDNQPIQNQVQPPRDEEEEDSLKMEEEELISKVNKLMDKITSSPDNPKPNVLHALASILETQESKYMDENAHSSSTNARAAHNIGRLGSILRENDDFFELISLKFLSESGYSTSVRAAAVRLLLCCSLTWIYPHVFEEPVLENLRNWATDDNTKLSAVEKNPKQGPERKEASESEMLKAYSTGLLAVCLIGGGQIVEDVLTTGLSAKLMRYLRLRVLGETSGSQKDISHLSENKHSSGNNSVRGREDGRGRFRQLLESSHFDDTRMVEEGSLDDQAPERGQEDHWIDGEPPDGLGESADVCEVDSDGEERWHCRDIRDGRIKYGEHEDSARDESSKRRTNRGWGRSRGKGRVNEGPVEGEPVLSSAGSASRLGQGRSVRDRSSLRNSEVKRVPDSKKTLTSTISEALISEREDNDDCFQECRIGSKDISDLVRKAVQAAEAEARSAKAPEEAVKAAGDAAADLVKTAASEEYKSTNDEEAAVLAASRAASTVIDAASAVEVSRSSGCINTETENVSGRETESSEDVEDYFIPDTPTLTQLREKYCIQCLSLLGEYVEVLGPVLHEKGVDVCLGLLQQNSKHQEPSKVAFVLPDVMKLICALAAHRKFAALFVDRGGMQKLLAVPRMAQTFFGLSSCLFTIGSLQGIMERVCALPSDVIYHVVELALQLIECNQDLARKNAALFFAAAFVFRAVLDAFDSQNGLQKLLGLLNEAASIRSGVTSGALGSSNSGSLRNDRTSSAEGLTSSEKQVAYHTCVALRQYFRAHLLLLIDSIRPNKSNRSAARNIPSTRAAYKPLDISNEAMDAVFLQLQKDRKLGPAFVRTGWREVENFLASNGHITMLELCQAPPVERYLHDLLQYALGVLQIVSLVPSSRKMIVNATLSTNRAGIAVILDAANIVSSHVDPEIIQPALNVLVNLVCPPPSISNKPPVVSQGQQISNGALSETRDRNAERNITDRSAQVSGHIDPRERNGEPSAAALTTQSVNATAQTPVPSASSGLVGDRRISLGAGARCAGLATQLEQGYHQAREAVRNNNGIKVLLHLLHPRIYSPPATLDCLRALACRVLLGLARDDTIAHILTKLQVGKRLSELIRDSGSTTLGTEQGRWQAELSQAAIELIGIVANLGRASTLVASDAATPTLRRIERAAIAAATPITYPSRELLLLIHEHLQASGLGQTASLLLKEAQLNPLTSLLAPSSLAQQPTTQEASSTQIQWPLGRTPGGFLTSKLKSNSKNEAACWKSDPVSSKKKSLTFSPSFGSHTRHQVVESRQSSSKKLLRTGKESSETSIIEDPSESSVKHNAETQFKTPITLPSKRKLSDLKDISMFSSSAKRLNVGDQGLRSPICSSTVRKSSLHTDAIGLFTPSNLRSQQGRCPADYVDENQYCISNLGQMTPSSQVVNDLQPNNPERVTLDSLVVQYLKHQHRQCPAPITTLPPISLLHPHVCPEPKRSLDAPSNVTARLGTREFKFSYGGVHGNRKDRQFVFSRFRPWRTYRDDAGALLTCITFVGDSSHIAVGSHTGELKFFDSNNNNVVESFTGHEAPLTLVQSFVSGETQLLLSSCSKDVKLWDATSILGGPTRSFEGCKAARFSNSGKSFAALSSESAGREILLYDIQEGKLERTLSDTLATSTGRGHAYSLIHFSPDDERLLYNGVLWDPRRSEPVYRFDQFTDYGGGGFHPAGNEVIINSEVWDLRKFRLLRSVASLDQTAITFNARGDVIYAMLRRNLEDVMSAVHARRVKHPLFSAFRTVDAINYSDIATIPVDRCVLDFATEPTDSFVGLITMDDQGEMYSSARSYEIGRRRPTDDDSDPDDAESEEEDEDDDDDDDEDPLLGPGFGGESDSDADDMSNDDDDSVSDPDDDDDDGGFMMNGLDSEGNGLFDIMTDDDDSQGLDSGSSDDDDFYD</sequence>
<keyword evidence="2" id="KW-1185">Reference proteome</keyword>
<comment type="caution">
    <text evidence="1">The sequence shown here is derived from an EMBL/GenBank/DDBJ whole genome shotgun (WGS) entry which is preliminary data.</text>
</comment>
<evidence type="ECO:0000313" key="2">
    <source>
        <dbReference type="Proteomes" id="UP001177021"/>
    </source>
</evidence>
<accession>A0ACB0JIB5</accession>
<dbReference type="Proteomes" id="UP001177021">
    <property type="component" value="Unassembled WGS sequence"/>
</dbReference>
<reference evidence="1" key="1">
    <citation type="submission" date="2023-10" db="EMBL/GenBank/DDBJ databases">
        <authorList>
            <person name="Rodriguez Cubillos JULIANA M."/>
            <person name="De Vega J."/>
        </authorList>
    </citation>
    <scope>NUCLEOTIDE SEQUENCE</scope>
</reference>
<proteinExistence type="predicted"/>
<protein>
    <submittedName>
        <fullName evidence="1">Uncharacterized protein</fullName>
    </submittedName>
</protein>
<gene>
    <name evidence="1" type="ORF">MILVUS5_LOCUS12655</name>
</gene>